<dbReference type="EMBL" id="QXED01000004">
    <property type="protein sequence ID" value="RIV22209.1"/>
    <property type="molecule type" value="Genomic_DNA"/>
</dbReference>
<dbReference type="Proteomes" id="UP000283523">
    <property type="component" value="Unassembled WGS sequence"/>
</dbReference>
<feature type="transmembrane region" description="Helical" evidence="1">
    <location>
        <begin position="12"/>
        <end position="30"/>
    </location>
</feature>
<dbReference type="OrthoDB" id="928540at2"/>
<evidence type="ECO:0000313" key="2">
    <source>
        <dbReference type="EMBL" id="RIV22209.1"/>
    </source>
</evidence>
<keyword evidence="1" id="KW-1133">Transmembrane helix</keyword>
<evidence type="ECO:0000313" key="3">
    <source>
        <dbReference type="Proteomes" id="UP000283523"/>
    </source>
</evidence>
<evidence type="ECO:0000256" key="1">
    <source>
        <dbReference type="SAM" id="Phobius"/>
    </source>
</evidence>
<organism evidence="2 3">
    <name type="scientific">Fibrisoma montanum</name>
    <dbReference type="NCBI Taxonomy" id="2305895"/>
    <lineage>
        <taxon>Bacteria</taxon>
        <taxon>Pseudomonadati</taxon>
        <taxon>Bacteroidota</taxon>
        <taxon>Cytophagia</taxon>
        <taxon>Cytophagales</taxon>
        <taxon>Spirosomataceae</taxon>
        <taxon>Fibrisoma</taxon>
    </lineage>
</organism>
<name>A0A418M7U3_9BACT</name>
<dbReference type="PROSITE" id="PS51257">
    <property type="entry name" value="PROKAR_LIPOPROTEIN"/>
    <property type="match status" value="1"/>
</dbReference>
<keyword evidence="3" id="KW-1185">Reference proteome</keyword>
<sequence>MMNRPDSGRSVWIRYVMLGLVLCVATLFACRHKVDNRERDVRRALLPATNPTRAMVLELEDKNWFCHLSLVKNGANAPLWKSEPIAVVLRGNQFALADEYRNETILYINGKAASETQLQKLSPEFVDEVFVLRKWEYSSDAEYDPKPNRVLIQTSSHPIQFTQKRSRFFTLLQAAALSKHPFGETYSFNMNQLLEATFFHNKNALVERTKNQHLKLYDEFADNTDVLINGILVKPEDVTSVHVREVARLYTRERPFTDWFRADQPSSRFELNIQTAPSRAKRDSSYYVFSPFYSGDF</sequence>
<protein>
    <submittedName>
        <fullName evidence="2">Uncharacterized protein</fullName>
    </submittedName>
</protein>
<keyword evidence="1" id="KW-0812">Transmembrane</keyword>
<dbReference type="AlphaFoldDB" id="A0A418M7U3"/>
<accession>A0A418M7U3</accession>
<keyword evidence="1" id="KW-0472">Membrane</keyword>
<proteinExistence type="predicted"/>
<gene>
    <name evidence="2" type="ORF">DYU11_14320</name>
</gene>
<comment type="caution">
    <text evidence="2">The sequence shown here is derived from an EMBL/GenBank/DDBJ whole genome shotgun (WGS) entry which is preliminary data.</text>
</comment>
<reference evidence="2 3" key="1">
    <citation type="submission" date="2018-08" db="EMBL/GenBank/DDBJ databases">
        <title>Fibrisoma montanum sp. nov., isolated from Danxia mountain soil.</title>
        <authorList>
            <person name="Huang Y."/>
        </authorList>
    </citation>
    <scope>NUCLEOTIDE SEQUENCE [LARGE SCALE GENOMIC DNA]</scope>
    <source>
        <strain evidence="2 3">HYT19</strain>
    </source>
</reference>